<protein>
    <recommendedName>
        <fullName evidence="4 14">Phosphoribosylamine--glycine ligase</fullName>
        <ecNumber evidence="4 14">6.3.4.13</ecNumber>
    </recommendedName>
    <alternativeName>
        <fullName evidence="14">GARS</fullName>
    </alternativeName>
    <alternativeName>
        <fullName evidence="12 14">Glycinamide ribonucleotide synthetase</fullName>
    </alternativeName>
    <alternativeName>
        <fullName evidence="13 14">Phosphoribosylglycinamide synthetase</fullName>
    </alternativeName>
</protein>
<dbReference type="InterPro" id="IPR016185">
    <property type="entry name" value="PreATP-grasp_dom_sf"/>
</dbReference>
<dbReference type="AlphaFoldDB" id="A0A0R2PU89"/>
<evidence type="ECO:0000256" key="8">
    <source>
        <dbReference type="ARBA" id="ARBA00022755"/>
    </source>
</evidence>
<dbReference type="Pfam" id="PF02843">
    <property type="entry name" value="GARS_C"/>
    <property type="match status" value="1"/>
</dbReference>
<dbReference type="EC" id="6.3.4.13" evidence="4 14"/>
<dbReference type="HAMAP" id="MF_00138">
    <property type="entry name" value="GARS"/>
    <property type="match status" value="1"/>
</dbReference>
<sequence length="422" mass="46002">MQVLVIGSGGREHALAWKAAQDQEVITVFVCPGNAGTALEEKIKNIEIELSDFLAIETFCILENIGLVIIGPEQPLVDGLSDFLQSKGIKTFGPSQAAAQLEGSKTFSKDFFIKYGIPTAGYASFDSYELAIAHIENVDYPTVIKADGLAAGKGVIICANKNEADDALKNIFQDQAFGEAGNRVVIEDFLQGEEASFIAVVSKDKMIPLATSQDHKAVGEGDIGLNTGGMGAYSPAPIIDSRMHQKIIDEVMMPTMKGLIDEGTPYLGFLYAGLMIHQGELKVLEFNCRFGDPETQPILLRLKSSLVQLCLHAIEDRLEAYESQWDERHSCGVVIASKGYPEKYLSNQEVQITELHSEDMKLFHAGTTLKDHQVMTSGGRVFCATALGINLKEAQSKAYDLVNSVSFNGAFYRKDIGYKGIK</sequence>
<dbReference type="GO" id="GO:0006189">
    <property type="term" value="P:'de novo' IMP biosynthetic process"/>
    <property type="evidence" value="ECO:0007669"/>
    <property type="project" value="UniProtKB-UniRule"/>
</dbReference>
<dbReference type="PANTHER" id="PTHR43472">
    <property type="entry name" value="PHOSPHORIBOSYLAMINE--GLYCINE LIGASE"/>
    <property type="match status" value="1"/>
</dbReference>
<dbReference type="SMART" id="SM01210">
    <property type="entry name" value="GARS_C"/>
    <property type="match status" value="1"/>
</dbReference>
<evidence type="ECO:0000313" key="17">
    <source>
        <dbReference type="EMBL" id="KRO41414.1"/>
    </source>
</evidence>
<comment type="cofactor">
    <cofactor evidence="2">
        <name>Mg(2+)</name>
        <dbReference type="ChEBI" id="CHEBI:18420"/>
    </cofactor>
</comment>
<dbReference type="PROSITE" id="PS50975">
    <property type="entry name" value="ATP_GRASP"/>
    <property type="match status" value="1"/>
</dbReference>
<dbReference type="GO" id="GO:0009113">
    <property type="term" value="P:purine nucleobase biosynthetic process"/>
    <property type="evidence" value="ECO:0007669"/>
    <property type="project" value="InterPro"/>
</dbReference>
<keyword evidence="5 14" id="KW-0436">Ligase</keyword>
<comment type="cofactor">
    <cofactor evidence="1">
        <name>Mn(2+)</name>
        <dbReference type="ChEBI" id="CHEBI:29035"/>
    </cofactor>
</comment>
<evidence type="ECO:0000256" key="13">
    <source>
        <dbReference type="ARBA" id="ARBA00042864"/>
    </source>
</evidence>
<name>A0A0R2PU89_9GAMM</name>
<dbReference type="Proteomes" id="UP000050874">
    <property type="component" value="Unassembled WGS sequence"/>
</dbReference>
<dbReference type="FunFam" id="3.90.600.10:FF:000001">
    <property type="entry name" value="Trifunctional purine biosynthetic protein adenosine-3"/>
    <property type="match status" value="1"/>
</dbReference>
<evidence type="ECO:0000256" key="4">
    <source>
        <dbReference type="ARBA" id="ARBA00013255"/>
    </source>
</evidence>
<evidence type="ECO:0000256" key="3">
    <source>
        <dbReference type="ARBA" id="ARBA00005174"/>
    </source>
</evidence>
<dbReference type="FunFam" id="3.30.1490.20:FF:000006">
    <property type="entry name" value="phosphoribosylamine--glycine ligase, chloroplastic-like"/>
    <property type="match status" value="1"/>
</dbReference>
<organism evidence="17 18">
    <name type="scientific">SAR86 cluster bacterium BACL1 MAG-120920-bin57</name>
    <dbReference type="NCBI Taxonomy" id="1655571"/>
    <lineage>
        <taxon>Bacteria</taxon>
        <taxon>Pseudomonadati</taxon>
        <taxon>Pseudomonadota</taxon>
        <taxon>Gammaproteobacteria</taxon>
        <taxon>SAR86 cluster</taxon>
    </lineage>
</organism>
<comment type="caution">
    <text evidence="17">The sequence shown here is derived from an EMBL/GenBank/DDBJ whole genome shotgun (WGS) entry which is preliminary data.</text>
</comment>
<dbReference type="InterPro" id="IPR011761">
    <property type="entry name" value="ATP-grasp"/>
</dbReference>
<keyword evidence="8 14" id="KW-0658">Purine biosynthesis</keyword>
<dbReference type="InterPro" id="IPR011054">
    <property type="entry name" value="Rudment_hybrid_motif"/>
</dbReference>
<dbReference type="InterPro" id="IPR037123">
    <property type="entry name" value="PRibGlycinamide_synth_C_sf"/>
</dbReference>
<dbReference type="NCBIfam" id="TIGR00877">
    <property type="entry name" value="purD"/>
    <property type="match status" value="1"/>
</dbReference>
<evidence type="ECO:0000256" key="1">
    <source>
        <dbReference type="ARBA" id="ARBA00001936"/>
    </source>
</evidence>
<dbReference type="Pfam" id="PF01071">
    <property type="entry name" value="GARS_A"/>
    <property type="match status" value="1"/>
</dbReference>
<keyword evidence="9 15" id="KW-0067">ATP-binding</keyword>
<dbReference type="GO" id="GO:0004637">
    <property type="term" value="F:phosphoribosylamine-glycine ligase activity"/>
    <property type="evidence" value="ECO:0007669"/>
    <property type="project" value="UniProtKB-UniRule"/>
</dbReference>
<evidence type="ECO:0000256" key="11">
    <source>
        <dbReference type="ARBA" id="ARBA00038345"/>
    </source>
</evidence>
<dbReference type="EMBL" id="LIAV01000002">
    <property type="protein sequence ID" value="KRO41414.1"/>
    <property type="molecule type" value="Genomic_DNA"/>
</dbReference>
<comment type="catalytic activity">
    <reaction evidence="14">
        <text>5-phospho-beta-D-ribosylamine + glycine + ATP = N(1)-(5-phospho-beta-D-ribosyl)glycinamide + ADP + phosphate + H(+)</text>
        <dbReference type="Rhea" id="RHEA:17453"/>
        <dbReference type="ChEBI" id="CHEBI:15378"/>
        <dbReference type="ChEBI" id="CHEBI:30616"/>
        <dbReference type="ChEBI" id="CHEBI:43474"/>
        <dbReference type="ChEBI" id="CHEBI:57305"/>
        <dbReference type="ChEBI" id="CHEBI:58681"/>
        <dbReference type="ChEBI" id="CHEBI:143788"/>
        <dbReference type="ChEBI" id="CHEBI:456216"/>
        <dbReference type="EC" id="6.3.4.13"/>
    </reaction>
</comment>
<dbReference type="InterPro" id="IPR020561">
    <property type="entry name" value="PRibGlycinamid_synth_ATP-grasp"/>
</dbReference>
<evidence type="ECO:0000256" key="5">
    <source>
        <dbReference type="ARBA" id="ARBA00022598"/>
    </source>
</evidence>
<keyword evidence="6" id="KW-0479">Metal-binding</keyword>
<dbReference type="InterPro" id="IPR013815">
    <property type="entry name" value="ATP_grasp_subdomain_1"/>
</dbReference>
<dbReference type="InterPro" id="IPR020559">
    <property type="entry name" value="PRibGlycinamide_synth_CS"/>
</dbReference>
<dbReference type="InterPro" id="IPR000115">
    <property type="entry name" value="PRibGlycinamide_synth"/>
</dbReference>
<evidence type="ECO:0000259" key="16">
    <source>
        <dbReference type="PROSITE" id="PS50975"/>
    </source>
</evidence>
<keyword evidence="7 15" id="KW-0547">Nucleotide-binding</keyword>
<dbReference type="Gene3D" id="3.30.1490.20">
    <property type="entry name" value="ATP-grasp fold, A domain"/>
    <property type="match status" value="1"/>
</dbReference>
<keyword evidence="10" id="KW-0464">Manganese</keyword>
<dbReference type="SMART" id="SM01209">
    <property type="entry name" value="GARS_A"/>
    <property type="match status" value="1"/>
</dbReference>
<dbReference type="Gene3D" id="3.90.600.10">
    <property type="entry name" value="Phosphoribosylglycinamide synthetase, C-terminal domain"/>
    <property type="match status" value="1"/>
</dbReference>
<dbReference type="PROSITE" id="PS00184">
    <property type="entry name" value="GARS"/>
    <property type="match status" value="1"/>
</dbReference>
<accession>A0A0R2PU89</accession>
<evidence type="ECO:0000313" key="18">
    <source>
        <dbReference type="Proteomes" id="UP000050874"/>
    </source>
</evidence>
<dbReference type="Gene3D" id="3.30.470.20">
    <property type="entry name" value="ATP-grasp fold, B domain"/>
    <property type="match status" value="1"/>
</dbReference>
<dbReference type="SUPFAM" id="SSF51246">
    <property type="entry name" value="Rudiment single hybrid motif"/>
    <property type="match status" value="1"/>
</dbReference>
<comment type="similarity">
    <text evidence="11 14">Belongs to the GARS family.</text>
</comment>
<evidence type="ECO:0000256" key="7">
    <source>
        <dbReference type="ARBA" id="ARBA00022741"/>
    </source>
</evidence>
<dbReference type="SUPFAM" id="SSF52440">
    <property type="entry name" value="PreATP-grasp domain"/>
    <property type="match status" value="1"/>
</dbReference>
<evidence type="ECO:0000256" key="12">
    <source>
        <dbReference type="ARBA" id="ARBA00042242"/>
    </source>
</evidence>
<dbReference type="GO" id="GO:0005524">
    <property type="term" value="F:ATP binding"/>
    <property type="evidence" value="ECO:0007669"/>
    <property type="project" value="UniProtKB-UniRule"/>
</dbReference>
<feature type="domain" description="ATP-grasp" evidence="16">
    <location>
        <begin position="109"/>
        <end position="315"/>
    </location>
</feature>
<dbReference type="UniPathway" id="UPA00074">
    <property type="reaction ID" value="UER00125"/>
</dbReference>
<proteinExistence type="inferred from homology"/>
<evidence type="ECO:0000256" key="14">
    <source>
        <dbReference type="HAMAP-Rule" id="MF_00138"/>
    </source>
</evidence>
<reference evidence="18" key="1">
    <citation type="submission" date="2015-10" db="EMBL/GenBank/DDBJ databases">
        <title>Metagenome-Assembled Genomes uncover a global brackish microbiome.</title>
        <authorList>
            <person name="Hugerth L.W."/>
            <person name="Larsson J."/>
            <person name="Alneberg J."/>
            <person name="Lindh M.V."/>
            <person name="Legrand C."/>
            <person name="Pinhassi J."/>
            <person name="Andersson A."/>
        </authorList>
    </citation>
    <scope>NUCLEOTIDE SEQUENCE [LARGE SCALE GENOMIC DNA]</scope>
</reference>
<dbReference type="InterPro" id="IPR020560">
    <property type="entry name" value="PRibGlycinamide_synth_C-dom"/>
</dbReference>
<evidence type="ECO:0000256" key="6">
    <source>
        <dbReference type="ARBA" id="ARBA00022723"/>
    </source>
</evidence>
<comment type="pathway">
    <text evidence="3 14">Purine metabolism; IMP biosynthesis via de novo pathway; N(1)-(5-phospho-D-ribosyl)glycinamide from 5-phospho-alpha-D-ribose 1-diphosphate: step 2/2.</text>
</comment>
<dbReference type="FunFam" id="3.40.50.20:FF:000006">
    <property type="entry name" value="Phosphoribosylamine--glycine ligase, chloroplastic"/>
    <property type="match status" value="1"/>
</dbReference>
<evidence type="ECO:0000256" key="9">
    <source>
        <dbReference type="ARBA" id="ARBA00022840"/>
    </source>
</evidence>
<dbReference type="PANTHER" id="PTHR43472:SF1">
    <property type="entry name" value="PHOSPHORIBOSYLAMINE--GLYCINE LIGASE, CHLOROPLASTIC"/>
    <property type="match status" value="1"/>
</dbReference>
<evidence type="ECO:0000256" key="2">
    <source>
        <dbReference type="ARBA" id="ARBA00001946"/>
    </source>
</evidence>
<dbReference type="Gene3D" id="3.40.50.20">
    <property type="match status" value="1"/>
</dbReference>
<gene>
    <name evidence="14" type="primary">purD</name>
    <name evidence="17" type="ORF">ABR63_06760</name>
</gene>
<dbReference type="SUPFAM" id="SSF56059">
    <property type="entry name" value="Glutathione synthetase ATP-binding domain-like"/>
    <property type="match status" value="1"/>
</dbReference>
<dbReference type="GO" id="GO:0046872">
    <property type="term" value="F:metal ion binding"/>
    <property type="evidence" value="ECO:0007669"/>
    <property type="project" value="UniProtKB-KW"/>
</dbReference>
<evidence type="ECO:0000256" key="10">
    <source>
        <dbReference type="ARBA" id="ARBA00023211"/>
    </source>
</evidence>
<dbReference type="Pfam" id="PF02844">
    <property type="entry name" value="GARS_N"/>
    <property type="match status" value="1"/>
</dbReference>
<dbReference type="InterPro" id="IPR020562">
    <property type="entry name" value="PRibGlycinamide_synth_N"/>
</dbReference>
<evidence type="ECO:0000256" key="15">
    <source>
        <dbReference type="PROSITE-ProRule" id="PRU00409"/>
    </source>
</evidence>